<proteinExistence type="predicted"/>
<keyword evidence="3" id="KW-1185">Reference proteome</keyword>
<feature type="compositionally biased region" description="Basic and acidic residues" evidence="1">
    <location>
        <begin position="14"/>
        <end position="26"/>
    </location>
</feature>
<organism evidence="2 3">
    <name type="scientific">Melanomma pulvis-pyrius CBS 109.77</name>
    <dbReference type="NCBI Taxonomy" id="1314802"/>
    <lineage>
        <taxon>Eukaryota</taxon>
        <taxon>Fungi</taxon>
        <taxon>Dikarya</taxon>
        <taxon>Ascomycota</taxon>
        <taxon>Pezizomycotina</taxon>
        <taxon>Dothideomycetes</taxon>
        <taxon>Pleosporomycetidae</taxon>
        <taxon>Pleosporales</taxon>
        <taxon>Melanommataceae</taxon>
        <taxon>Melanomma</taxon>
    </lineage>
</organism>
<accession>A0A6A6WPE1</accession>
<reference evidence="2" key="1">
    <citation type="journal article" date="2020" name="Stud. Mycol.">
        <title>101 Dothideomycetes genomes: a test case for predicting lifestyles and emergence of pathogens.</title>
        <authorList>
            <person name="Haridas S."/>
            <person name="Albert R."/>
            <person name="Binder M."/>
            <person name="Bloem J."/>
            <person name="Labutti K."/>
            <person name="Salamov A."/>
            <person name="Andreopoulos B."/>
            <person name="Baker S."/>
            <person name="Barry K."/>
            <person name="Bills G."/>
            <person name="Bluhm B."/>
            <person name="Cannon C."/>
            <person name="Castanera R."/>
            <person name="Culley D."/>
            <person name="Daum C."/>
            <person name="Ezra D."/>
            <person name="Gonzalez J."/>
            <person name="Henrissat B."/>
            <person name="Kuo A."/>
            <person name="Liang C."/>
            <person name="Lipzen A."/>
            <person name="Lutzoni F."/>
            <person name="Magnuson J."/>
            <person name="Mondo S."/>
            <person name="Nolan M."/>
            <person name="Ohm R."/>
            <person name="Pangilinan J."/>
            <person name="Park H.-J."/>
            <person name="Ramirez L."/>
            <person name="Alfaro M."/>
            <person name="Sun H."/>
            <person name="Tritt A."/>
            <person name="Yoshinaga Y."/>
            <person name="Zwiers L.-H."/>
            <person name="Turgeon B."/>
            <person name="Goodwin S."/>
            <person name="Spatafora J."/>
            <person name="Crous P."/>
            <person name="Grigoriev I."/>
        </authorList>
    </citation>
    <scope>NUCLEOTIDE SEQUENCE</scope>
    <source>
        <strain evidence="2">CBS 109.77</strain>
    </source>
</reference>
<protein>
    <submittedName>
        <fullName evidence="2">Uncharacterized protein</fullName>
    </submittedName>
</protein>
<feature type="region of interest" description="Disordered" evidence="1">
    <location>
        <begin position="1"/>
        <end position="26"/>
    </location>
</feature>
<evidence type="ECO:0000313" key="3">
    <source>
        <dbReference type="Proteomes" id="UP000799757"/>
    </source>
</evidence>
<sequence length="208" mass="23579">MKMENLAHGGRCTFENRGRKSDPNWEEATETKRMAFSRKRDIRGYLHVCTAGWTECEIRPELTIPLSAGTGKKVGTFWLTPPSSPHETKWWSADCTRYDSYFGLFLFSIWSQGAHAGRGPERCVWILARLAARQKNAKNACTIWDLGSALQTTVERRCRADIRERHRRALGARWPCGGEDGCAVCDTMWLSEWAKSQTQALYDASAAD</sequence>
<evidence type="ECO:0000313" key="2">
    <source>
        <dbReference type="EMBL" id="KAF2785970.1"/>
    </source>
</evidence>
<name>A0A6A6WPE1_9PLEO</name>
<dbReference type="EMBL" id="MU002589">
    <property type="protein sequence ID" value="KAF2785970.1"/>
    <property type="molecule type" value="Genomic_DNA"/>
</dbReference>
<dbReference type="AlphaFoldDB" id="A0A6A6WPE1"/>
<gene>
    <name evidence="2" type="ORF">K505DRAFT_156698</name>
</gene>
<dbReference type="Proteomes" id="UP000799757">
    <property type="component" value="Unassembled WGS sequence"/>
</dbReference>
<evidence type="ECO:0000256" key="1">
    <source>
        <dbReference type="SAM" id="MobiDB-lite"/>
    </source>
</evidence>